<dbReference type="AlphaFoldDB" id="N1WBE8"/>
<protein>
    <submittedName>
        <fullName evidence="3">Beta-lactamase family protein</fullName>
    </submittedName>
</protein>
<comment type="caution">
    <text evidence="3">The sequence shown here is derived from an EMBL/GenBank/DDBJ whole genome shotgun (WGS) entry which is preliminary data.</text>
</comment>
<dbReference type="Pfam" id="PF12706">
    <property type="entry name" value="Lactamase_B_2"/>
    <property type="match status" value="1"/>
</dbReference>
<dbReference type="Gene3D" id="3.60.15.10">
    <property type="entry name" value="Ribonuclease Z/Hydroxyacylglutathione hydrolase-like"/>
    <property type="match status" value="1"/>
</dbReference>
<reference evidence="3 4" key="1">
    <citation type="submission" date="2013-03" db="EMBL/GenBank/DDBJ databases">
        <authorList>
            <person name="Harkins D.M."/>
            <person name="Durkin A.S."/>
            <person name="Brinkac L.M."/>
            <person name="Haft D.H."/>
            <person name="Selengut J.D."/>
            <person name="Sanka R."/>
            <person name="DePew J."/>
            <person name="Purushe J."/>
            <person name="Galloway R.L."/>
            <person name="Vinetz J.M."/>
            <person name="Sutton G.G."/>
            <person name="Nierman W.C."/>
            <person name="Fouts D.E."/>
        </authorList>
    </citation>
    <scope>NUCLEOTIDE SEQUENCE [LARGE SCALE GENOMIC DNA]</scope>
    <source>
        <strain evidence="3 4">Waz Holland</strain>
    </source>
</reference>
<evidence type="ECO:0000259" key="2">
    <source>
        <dbReference type="Pfam" id="PF12706"/>
    </source>
</evidence>
<keyword evidence="1" id="KW-1133">Transmembrane helix</keyword>
<dbReference type="STRING" id="1218591.LEP1GSC199_4062"/>
<feature type="domain" description="Metallo-beta-lactamase" evidence="2">
    <location>
        <begin position="136"/>
        <end position="332"/>
    </location>
</feature>
<organism evidence="3 4">
    <name type="scientific">Leptospira vanthielii serovar Holland str. Waz Holland = ATCC 700522</name>
    <dbReference type="NCBI Taxonomy" id="1218591"/>
    <lineage>
        <taxon>Bacteria</taxon>
        <taxon>Pseudomonadati</taxon>
        <taxon>Spirochaetota</taxon>
        <taxon>Spirochaetia</taxon>
        <taxon>Leptospirales</taxon>
        <taxon>Leptospiraceae</taxon>
        <taxon>Leptospira</taxon>
    </lineage>
</organism>
<sequence length="374" mass="42952">MPKHGNKTIVLVSKKRNRKFPIEEVCFRLILVKFLSFVPLILFFVLSCFADASVRKSHHTANGFKNPNPNFETKGFWDVISWQFLRFQLPYSLDPKDYPPFPIMPNDGKQLQTNKSKLSVTWVGHATTLIQIDGVNILTDPIWSERCSPVSFIGPKRYTPPGIKIEDLPRIDIVILSHNHYDHTDLPTLRQLEEKFHPLVFTGIGNNKLLLAEGLKNVKEMDWWEETKTKELSITFTPTQHFSGRGLLDRDETLWGSYLISGEKEKVYFGGDTGFYTHFREIAERFGPVDVAILPVGATEPRWMMAPVHIDPKETVKAFMDLKAKYLVPMHYMTFVLSDEPLDSPVPRTKEELKQAGISEAQFVPLKIGESRFF</sequence>
<dbReference type="InterPro" id="IPR036866">
    <property type="entry name" value="RibonucZ/Hydroxyglut_hydro"/>
</dbReference>
<evidence type="ECO:0000313" key="4">
    <source>
        <dbReference type="Proteomes" id="UP000012227"/>
    </source>
</evidence>
<dbReference type="PANTHER" id="PTHR15032">
    <property type="entry name" value="N-ACYL-PHOSPHATIDYLETHANOLAMINE-HYDROLYZING PHOSPHOLIPASE D"/>
    <property type="match status" value="1"/>
</dbReference>
<dbReference type="GO" id="GO:0005737">
    <property type="term" value="C:cytoplasm"/>
    <property type="evidence" value="ECO:0007669"/>
    <property type="project" value="TreeGrafter"/>
</dbReference>
<keyword evidence="1" id="KW-0812">Transmembrane</keyword>
<feature type="transmembrane region" description="Helical" evidence="1">
    <location>
        <begin position="25"/>
        <end position="46"/>
    </location>
</feature>
<dbReference type="PANTHER" id="PTHR15032:SF36">
    <property type="entry name" value="METALLO-BETA-LACTAMASE DOMAIN-CONTAINING PROTEIN"/>
    <property type="match status" value="1"/>
</dbReference>
<gene>
    <name evidence="3" type="ORF">LEP1GSC199_4062</name>
</gene>
<dbReference type="EMBL" id="AOGY02000027">
    <property type="protein sequence ID" value="EMY70755.1"/>
    <property type="molecule type" value="Genomic_DNA"/>
</dbReference>
<dbReference type="InterPro" id="IPR001279">
    <property type="entry name" value="Metallo-B-lactamas"/>
</dbReference>
<keyword evidence="1" id="KW-0472">Membrane</keyword>
<proteinExistence type="predicted"/>
<accession>N1WBE8</accession>
<evidence type="ECO:0000256" key="1">
    <source>
        <dbReference type="SAM" id="Phobius"/>
    </source>
</evidence>
<dbReference type="SUPFAM" id="SSF56281">
    <property type="entry name" value="Metallo-hydrolase/oxidoreductase"/>
    <property type="match status" value="1"/>
</dbReference>
<name>N1WBE8_9LEPT</name>
<evidence type="ECO:0000313" key="3">
    <source>
        <dbReference type="EMBL" id="EMY70755.1"/>
    </source>
</evidence>
<dbReference type="CDD" id="cd16283">
    <property type="entry name" value="RomA-like_MBL-fold"/>
    <property type="match status" value="1"/>
</dbReference>
<dbReference type="Proteomes" id="UP000012227">
    <property type="component" value="Unassembled WGS sequence"/>
</dbReference>